<dbReference type="CDD" id="cd00167">
    <property type="entry name" value="SANT"/>
    <property type="match status" value="1"/>
</dbReference>
<feature type="compositionally biased region" description="Gly residues" evidence="1">
    <location>
        <begin position="297"/>
        <end position="310"/>
    </location>
</feature>
<dbReference type="Pfam" id="PF00249">
    <property type="entry name" value="Myb_DNA-binding"/>
    <property type="match status" value="1"/>
</dbReference>
<gene>
    <name evidence="3" type="ORF">NKR23_g3708</name>
</gene>
<accession>A0AA38VTE5</accession>
<reference evidence="3" key="1">
    <citation type="submission" date="2022-07" db="EMBL/GenBank/DDBJ databases">
        <title>Fungi with potential for degradation of polypropylene.</title>
        <authorList>
            <person name="Gostincar C."/>
        </authorList>
    </citation>
    <scope>NUCLEOTIDE SEQUENCE</scope>
    <source>
        <strain evidence="3">EXF-13308</strain>
    </source>
</reference>
<keyword evidence="4" id="KW-1185">Reference proteome</keyword>
<dbReference type="Gene3D" id="1.10.10.60">
    <property type="entry name" value="Homeodomain-like"/>
    <property type="match status" value="1"/>
</dbReference>
<proteinExistence type="predicted"/>
<feature type="compositionally biased region" description="Low complexity" evidence="1">
    <location>
        <begin position="225"/>
        <end position="252"/>
    </location>
</feature>
<feature type="region of interest" description="Disordered" evidence="1">
    <location>
        <begin position="284"/>
        <end position="330"/>
    </location>
</feature>
<protein>
    <submittedName>
        <fullName evidence="3">Myb family transcription factor</fullName>
    </submittedName>
</protein>
<dbReference type="Proteomes" id="UP001174694">
    <property type="component" value="Unassembled WGS sequence"/>
</dbReference>
<name>A0AA38VTE5_9PEZI</name>
<sequence>MPLSLAPSQTAMSYYNRPQVSQVAATDYYGNVASTAAQANISVPTYDSYAVAPITIASMPSTVAVAPDLNRMPSLPSQHRASSGAWNAQDDNTLLSARAQGQNWAQIQQNYFPGKTPNACRKRHERLMERKGADDWDARKLERMAKEYMSVRKEIWTPLALRLGEKWNVVEHKCMSNGLKNLQSSARAHSRRERLEAGQPIHPYDDDSGISGIDLTPVDGLDDYGSPGASAAGSSASGASGSSTASQSFSSATPGMHAQQQQQHPGANSYAAYGYASGVGPVHHPHHGYTSSVGSTGTAGGYVGNPGHQGHGGHHSQSASPYMGHGNRMPSVDMGIGAIINRPPGNQATGV</sequence>
<organism evidence="3 4">
    <name type="scientific">Pleurostoma richardsiae</name>
    <dbReference type="NCBI Taxonomy" id="41990"/>
    <lineage>
        <taxon>Eukaryota</taxon>
        <taxon>Fungi</taxon>
        <taxon>Dikarya</taxon>
        <taxon>Ascomycota</taxon>
        <taxon>Pezizomycotina</taxon>
        <taxon>Sordariomycetes</taxon>
        <taxon>Sordariomycetidae</taxon>
        <taxon>Calosphaeriales</taxon>
        <taxon>Pleurostomataceae</taxon>
        <taxon>Pleurostoma</taxon>
    </lineage>
</organism>
<feature type="region of interest" description="Disordered" evidence="1">
    <location>
        <begin position="181"/>
        <end position="267"/>
    </location>
</feature>
<dbReference type="InterPro" id="IPR009057">
    <property type="entry name" value="Homeodomain-like_sf"/>
</dbReference>
<dbReference type="EMBL" id="JANBVO010000008">
    <property type="protein sequence ID" value="KAJ9150361.1"/>
    <property type="molecule type" value="Genomic_DNA"/>
</dbReference>
<dbReference type="AlphaFoldDB" id="A0AA38VTE5"/>
<feature type="domain" description="Myb-like" evidence="2">
    <location>
        <begin position="78"/>
        <end position="128"/>
    </location>
</feature>
<evidence type="ECO:0000313" key="3">
    <source>
        <dbReference type="EMBL" id="KAJ9150361.1"/>
    </source>
</evidence>
<dbReference type="PROSITE" id="PS50090">
    <property type="entry name" value="MYB_LIKE"/>
    <property type="match status" value="1"/>
</dbReference>
<evidence type="ECO:0000259" key="2">
    <source>
        <dbReference type="PROSITE" id="PS50090"/>
    </source>
</evidence>
<evidence type="ECO:0000256" key="1">
    <source>
        <dbReference type="SAM" id="MobiDB-lite"/>
    </source>
</evidence>
<dbReference type="SUPFAM" id="SSF46689">
    <property type="entry name" value="Homeodomain-like"/>
    <property type="match status" value="1"/>
</dbReference>
<dbReference type="InterPro" id="IPR001005">
    <property type="entry name" value="SANT/Myb"/>
</dbReference>
<evidence type="ECO:0000313" key="4">
    <source>
        <dbReference type="Proteomes" id="UP001174694"/>
    </source>
</evidence>
<comment type="caution">
    <text evidence="3">The sequence shown here is derived from an EMBL/GenBank/DDBJ whole genome shotgun (WGS) entry which is preliminary data.</text>
</comment>
<feature type="compositionally biased region" description="Low complexity" evidence="1">
    <location>
        <begin position="284"/>
        <end position="296"/>
    </location>
</feature>